<keyword evidence="13" id="KW-1185">Reference proteome</keyword>
<evidence type="ECO:0000259" key="11">
    <source>
        <dbReference type="PROSITE" id="PS50222"/>
    </source>
</evidence>
<feature type="domain" description="PH" evidence="10">
    <location>
        <begin position="39"/>
        <end position="164"/>
    </location>
</feature>
<evidence type="ECO:0000313" key="13">
    <source>
        <dbReference type="Proteomes" id="UP000235965"/>
    </source>
</evidence>
<dbReference type="GO" id="GO:0035556">
    <property type="term" value="P:intracellular signal transduction"/>
    <property type="evidence" value="ECO:0007669"/>
    <property type="project" value="InterPro"/>
</dbReference>
<evidence type="ECO:0000313" key="12">
    <source>
        <dbReference type="EMBL" id="PNF32604.1"/>
    </source>
</evidence>
<evidence type="ECO:0000259" key="10">
    <source>
        <dbReference type="PROSITE" id="PS50003"/>
    </source>
</evidence>
<dbReference type="Pfam" id="PF16457">
    <property type="entry name" value="PH_12"/>
    <property type="match status" value="1"/>
</dbReference>
<comment type="caution">
    <text evidence="12">The sequence shown here is derived from an EMBL/GenBank/DDBJ whole genome shotgun (WGS) entry which is preliminary data.</text>
</comment>
<dbReference type="PROSITE" id="PS50003">
    <property type="entry name" value="PH_DOMAIN"/>
    <property type="match status" value="1"/>
</dbReference>
<dbReference type="STRING" id="105785.A0A2J7QVL0"/>
<dbReference type="GO" id="GO:0005886">
    <property type="term" value="C:plasma membrane"/>
    <property type="evidence" value="ECO:0007669"/>
    <property type="project" value="TreeGrafter"/>
</dbReference>
<dbReference type="EC" id="3.1.4.11" evidence="2"/>
<dbReference type="CDD" id="cd01248">
    <property type="entry name" value="PH_PLC_ELMO1"/>
    <property type="match status" value="1"/>
</dbReference>
<dbReference type="PANTHER" id="PTHR10336:SF209">
    <property type="entry name" value="PHOSPHOINOSITIDE PHOSPHOLIPASE C"/>
    <property type="match status" value="1"/>
</dbReference>
<dbReference type="InterPro" id="IPR011992">
    <property type="entry name" value="EF-hand-dom_pair"/>
</dbReference>
<gene>
    <name evidence="12" type="ORF">B7P43_G18097</name>
</gene>
<dbReference type="InterPro" id="IPR001849">
    <property type="entry name" value="PH_domain"/>
</dbReference>
<keyword evidence="3" id="KW-0479">Metal-binding</keyword>
<evidence type="ECO:0000256" key="5">
    <source>
        <dbReference type="ARBA" id="ARBA00022801"/>
    </source>
</evidence>
<keyword evidence="7" id="KW-0443">Lipid metabolism</keyword>
<keyword evidence="6" id="KW-0106">Calcium</keyword>
<dbReference type="GO" id="GO:0004435">
    <property type="term" value="F:phosphatidylinositol-4,5-bisphosphate phospholipase C activity"/>
    <property type="evidence" value="ECO:0007669"/>
    <property type="project" value="UniProtKB-EC"/>
</dbReference>
<dbReference type="SMART" id="SM00233">
    <property type="entry name" value="PH"/>
    <property type="match status" value="1"/>
</dbReference>
<keyword evidence="8" id="KW-0807">Transducer</keyword>
<dbReference type="Gene3D" id="2.30.29.30">
    <property type="entry name" value="Pleckstrin-homology domain (PH domain)/Phosphotyrosine-binding domain (PTB)"/>
    <property type="match status" value="1"/>
</dbReference>
<evidence type="ECO:0000256" key="4">
    <source>
        <dbReference type="ARBA" id="ARBA00022737"/>
    </source>
</evidence>
<dbReference type="Gene3D" id="1.10.238.10">
    <property type="entry name" value="EF-hand"/>
    <property type="match status" value="1"/>
</dbReference>
<dbReference type="InterPro" id="IPR001192">
    <property type="entry name" value="PI-PLC_fam"/>
</dbReference>
<dbReference type="GO" id="GO:0005509">
    <property type="term" value="F:calcium ion binding"/>
    <property type="evidence" value="ECO:0007669"/>
    <property type="project" value="InterPro"/>
</dbReference>
<dbReference type="AlphaFoldDB" id="A0A2J7QVL0"/>
<dbReference type="GO" id="GO:0006629">
    <property type="term" value="P:lipid metabolic process"/>
    <property type="evidence" value="ECO:0007669"/>
    <property type="project" value="UniProtKB-KW"/>
</dbReference>
<dbReference type="SUPFAM" id="SSF50729">
    <property type="entry name" value="PH domain-like"/>
    <property type="match status" value="1"/>
</dbReference>
<evidence type="ECO:0000256" key="8">
    <source>
        <dbReference type="ARBA" id="ARBA00023224"/>
    </source>
</evidence>
<dbReference type="OrthoDB" id="269822at2759"/>
<keyword evidence="5" id="KW-0378">Hydrolase</keyword>
<evidence type="ECO:0000256" key="2">
    <source>
        <dbReference type="ARBA" id="ARBA00012368"/>
    </source>
</evidence>
<protein>
    <recommendedName>
        <fullName evidence="2">phosphoinositide phospholipase C</fullName>
        <ecNumber evidence="2">3.1.4.11</ecNumber>
    </recommendedName>
</protein>
<proteinExistence type="predicted"/>
<dbReference type="InParanoid" id="A0A2J7QVL0"/>
<reference evidence="12 13" key="1">
    <citation type="submission" date="2017-12" db="EMBL/GenBank/DDBJ databases">
        <title>Hemimetabolous genomes reveal molecular basis of termite eusociality.</title>
        <authorList>
            <person name="Harrison M.C."/>
            <person name="Jongepier E."/>
            <person name="Robertson H.M."/>
            <person name="Arning N."/>
            <person name="Bitard-Feildel T."/>
            <person name="Chao H."/>
            <person name="Childers C.P."/>
            <person name="Dinh H."/>
            <person name="Doddapaneni H."/>
            <person name="Dugan S."/>
            <person name="Gowin J."/>
            <person name="Greiner C."/>
            <person name="Han Y."/>
            <person name="Hu H."/>
            <person name="Hughes D.S.T."/>
            <person name="Huylmans A.-K."/>
            <person name="Kemena C."/>
            <person name="Kremer L.P.M."/>
            <person name="Lee S.L."/>
            <person name="Lopez-Ezquerra A."/>
            <person name="Mallet L."/>
            <person name="Monroy-Kuhn J.M."/>
            <person name="Moser A."/>
            <person name="Murali S.C."/>
            <person name="Muzny D.M."/>
            <person name="Otani S."/>
            <person name="Piulachs M.-D."/>
            <person name="Poelchau M."/>
            <person name="Qu J."/>
            <person name="Schaub F."/>
            <person name="Wada-Katsumata A."/>
            <person name="Worley K.C."/>
            <person name="Xie Q."/>
            <person name="Ylla G."/>
            <person name="Poulsen M."/>
            <person name="Gibbs R.A."/>
            <person name="Schal C."/>
            <person name="Richards S."/>
            <person name="Belles X."/>
            <person name="Korb J."/>
            <person name="Bornberg-Bauer E."/>
        </authorList>
    </citation>
    <scope>NUCLEOTIDE SEQUENCE [LARGE SCALE GENOMIC DNA]</scope>
    <source>
        <tissue evidence="12">Whole body</tissue>
    </source>
</reference>
<comment type="cofactor">
    <cofactor evidence="1">
        <name>Ca(2+)</name>
        <dbReference type="ChEBI" id="CHEBI:29108"/>
    </cofactor>
</comment>
<evidence type="ECO:0000256" key="3">
    <source>
        <dbReference type="ARBA" id="ARBA00022723"/>
    </source>
</evidence>
<dbReference type="InterPro" id="IPR002048">
    <property type="entry name" value="EF_hand_dom"/>
</dbReference>
<sequence length="225" mass="26255">MEAIVEEPVVVKIYPGLKETPEFREAIDSRSKTVEDILETLKNGTVLWKVRSLSKWYRRKYILDHKNGTLRYEPSHKPPCYKTSTEILVDDIVDVRKGWKTDTFNKIERTISKKHKKSPGQKHTIDEAVCFSLVHGRNKQSLDLVAPNAEVADVWVRGLRHLITVLSGLQQEERFERWLKLQFQEADIDRNGSLNYEECLTLLKQLNVKLPKPTVKRMFDVLEGW</sequence>
<organism evidence="12 13">
    <name type="scientific">Cryptotermes secundus</name>
    <dbReference type="NCBI Taxonomy" id="105785"/>
    <lineage>
        <taxon>Eukaryota</taxon>
        <taxon>Metazoa</taxon>
        <taxon>Ecdysozoa</taxon>
        <taxon>Arthropoda</taxon>
        <taxon>Hexapoda</taxon>
        <taxon>Insecta</taxon>
        <taxon>Pterygota</taxon>
        <taxon>Neoptera</taxon>
        <taxon>Polyneoptera</taxon>
        <taxon>Dictyoptera</taxon>
        <taxon>Blattodea</taxon>
        <taxon>Blattoidea</taxon>
        <taxon>Termitoidae</taxon>
        <taxon>Kalotermitidae</taxon>
        <taxon>Cryptotermitinae</taxon>
        <taxon>Cryptotermes</taxon>
    </lineage>
</organism>
<feature type="domain" description="EF-hand" evidence="11">
    <location>
        <begin position="174"/>
        <end position="209"/>
    </location>
</feature>
<dbReference type="EMBL" id="NEVH01009907">
    <property type="protein sequence ID" value="PNF32604.1"/>
    <property type="molecule type" value="Genomic_DNA"/>
</dbReference>
<dbReference type="Proteomes" id="UP000235965">
    <property type="component" value="Unassembled WGS sequence"/>
</dbReference>
<dbReference type="InterPro" id="IPR011993">
    <property type="entry name" value="PH-like_dom_sf"/>
</dbReference>
<comment type="catalytic activity">
    <reaction evidence="9">
        <text>a 1,2-diacyl-sn-glycero-3-phospho-(1D-myo-inositol-4,5-bisphosphate) + H2O = 1D-myo-inositol 1,4,5-trisphosphate + a 1,2-diacyl-sn-glycerol + H(+)</text>
        <dbReference type="Rhea" id="RHEA:33179"/>
        <dbReference type="ChEBI" id="CHEBI:15377"/>
        <dbReference type="ChEBI" id="CHEBI:15378"/>
        <dbReference type="ChEBI" id="CHEBI:17815"/>
        <dbReference type="ChEBI" id="CHEBI:58456"/>
        <dbReference type="ChEBI" id="CHEBI:203600"/>
        <dbReference type="EC" id="3.1.4.11"/>
    </reaction>
    <physiologicalReaction direction="left-to-right" evidence="9">
        <dbReference type="Rhea" id="RHEA:33180"/>
    </physiologicalReaction>
</comment>
<evidence type="ECO:0000256" key="7">
    <source>
        <dbReference type="ARBA" id="ARBA00023098"/>
    </source>
</evidence>
<keyword evidence="4" id="KW-0677">Repeat</keyword>
<dbReference type="PANTHER" id="PTHR10336">
    <property type="entry name" value="PHOSPHOINOSITIDE-SPECIFIC PHOSPHOLIPASE C FAMILY PROTEIN"/>
    <property type="match status" value="1"/>
</dbReference>
<evidence type="ECO:0000256" key="6">
    <source>
        <dbReference type="ARBA" id="ARBA00022837"/>
    </source>
</evidence>
<name>A0A2J7QVL0_9NEOP</name>
<evidence type="ECO:0000256" key="1">
    <source>
        <dbReference type="ARBA" id="ARBA00001913"/>
    </source>
</evidence>
<evidence type="ECO:0000256" key="9">
    <source>
        <dbReference type="ARBA" id="ARBA00023674"/>
    </source>
</evidence>
<dbReference type="FunFam" id="2.30.29.30:FF:000088">
    <property type="entry name" value="Phosphoinositide phospholipase C"/>
    <property type="match status" value="1"/>
</dbReference>
<dbReference type="SUPFAM" id="SSF47473">
    <property type="entry name" value="EF-hand"/>
    <property type="match status" value="1"/>
</dbReference>
<accession>A0A2J7QVL0</accession>
<dbReference type="PROSITE" id="PS50222">
    <property type="entry name" value="EF_HAND_2"/>
    <property type="match status" value="1"/>
</dbReference>